<proteinExistence type="predicted"/>
<protein>
    <recommendedName>
        <fullName evidence="3">LAGLIDADG homing endonuclease</fullName>
    </recommendedName>
</protein>
<dbReference type="Proteomes" id="UP000288024">
    <property type="component" value="Unassembled WGS sequence"/>
</dbReference>
<keyword evidence="2" id="KW-1185">Reference proteome</keyword>
<sequence length="193" mass="22562">MVNKRKLFVKNLVIASLMSEGYLDPFSSKVELRVPYDIRKTQYLLSLIKDYNLEDGITVLANKSVFIIHHCDELVSLTKQWYKDGQKIFSMVLDYNLINMESIILSNILFGRREEFYITIPTTIHKDFLKAISICISKHIDVPVNYKPNQINILNVQDYFKKVAGTLPTYHIAELITFLTEKEKKRIREEISI</sequence>
<gene>
    <name evidence="1" type="ORF">EM808_19775</name>
</gene>
<evidence type="ECO:0000313" key="1">
    <source>
        <dbReference type="EMBL" id="RVT59534.1"/>
    </source>
</evidence>
<accession>A0A437K7I4</accession>
<name>A0A437K7I4_9BACI</name>
<dbReference type="GeneID" id="87619082"/>
<dbReference type="RefSeq" id="WP_127739965.1">
    <property type="nucleotide sequence ID" value="NZ_CAJCKN010000005.1"/>
</dbReference>
<dbReference type="AlphaFoldDB" id="A0A437K7I4"/>
<dbReference type="EMBL" id="RZTZ01000009">
    <property type="protein sequence ID" value="RVT59534.1"/>
    <property type="molecule type" value="Genomic_DNA"/>
</dbReference>
<organism evidence="1 2">
    <name type="scientific">Niallia taxi</name>
    <dbReference type="NCBI Taxonomy" id="2499688"/>
    <lineage>
        <taxon>Bacteria</taxon>
        <taxon>Bacillati</taxon>
        <taxon>Bacillota</taxon>
        <taxon>Bacilli</taxon>
        <taxon>Bacillales</taxon>
        <taxon>Bacillaceae</taxon>
        <taxon>Niallia</taxon>
    </lineage>
</organism>
<comment type="caution">
    <text evidence="1">The sequence shown here is derived from an EMBL/GenBank/DDBJ whole genome shotgun (WGS) entry which is preliminary data.</text>
</comment>
<reference evidence="1 2" key="1">
    <citation type="submission" date="2019-01" db="EMBL/GenBank/DDBJ databases">
        <title>Bacillus sp. M5HDSG1-1, whole genome shotgun sequence.</title>
        <authorList>
            <person name="Tuo L."/>
        </authorList>
    </citation>
    <scope>NUCLEOTIDE SEQUENCE [LARGE SCALE GENOMIC DNA]</scope>
    <source>
        <strain evidence="1 2">M5HDSG1-1</strain>
    </source>
</reference>
<evidence type="ECO:0000313" key="2">
    <source>
        <dbReference type="Proteomes" id="UP000288024"/>
    </source>
</evidence>
<evidence type="ECO:0008006" key="3">
    <source>
        <dbReference type="Google" id="ProtNLM"/>
    </source>
</evidence>